<dbReference type="GO" id="GO:0031419">
    <property type="term" value="F:cobalamin binding"/>
    <property type="evidence" value="ECO:0007669"/>
    <property type="project" value="InterPro"/>
</dbReference>
<comment type="caution">
    <text evidence="1">The sequence shown here is derived from an EMBL/GenBank/DDBJ whole genome shotgun (WGS) entry which is preliminary data.</text>
</comment>
<sequence length="264" mass="28722">MIRIGDAVTYPTHQLAKLLASKRRADMRQLPEVAPLCEAARSLNYSAIAGLVADSLKRRSPAEFSDHVVRPCVIELFSNTCSMEIRVRERLFMAVLQQELSSRIAQPKPPMVELRVFVATLAPERHSIGALLAHFISCACGANSLGLGVELSIEDIAQLSQRSRPRVLALSFASEISSHQLSAATHALAKQLPSATRIVVGGRGLSHLGPVSLPPQCARVDSFAAYADHLLQLFEAQTCEPGRTDQCDRGIQSEDVAPARRLQL</sequence>
<reference evidence="1 2" key="1">
    <citation type="submission" date="2020-09" db="EMBL/GenBank/DDBJ databases">
        <title>Pseudoxanthomonas sp. CAU 1598 isolated from sand of Yaerae Beach.</title>
        <authorList>
            <person name="Kim W."/>
        </authorList>
    </citation>
    <scope>NUCLEOTIDE SEQUENCE [LARGE SCALE GENOMIC DNA]</scope>
    <source>
        <strain evidence="1 2">CAU 1598</strain>
    </source>
</reference>
<evidence type="ECO:0000313" key="1">
    <source>
        <dbReference type="EMBL" id="MBD8525637.1"/>
    </source>
</evidence>
<evidence type="ECO:0008006" key="3">
    <source>
        <dbReference type="Google" id="ProtNLM"/>
    </source>
</evidence>
<dbReference type="AlphaFoldDB" id="A0AAW3ZLU2"/>
<accession>A0AAW3ZLU2</accession>
<dbReference type="RefSeq" id="WP_192028988.1">
    <property type="nucleotide sequence ID" value="NZ_JACYTR010000011.1"/>
</dbReference>
<evidence type="ECO:0000313" key="2">
    <source>
        <dbReference type="Proteomes" id="UP000613768"/>
    </source>
</evidence>
<dbReference type="EMBL" id="JACYTR010000011">
    <property type="protein sequence ID" value="MBD8525637.1"/>
    <property type="molecule type" value="Genomic_DNA"/>
</dbReference>
<dbReference type="SUPFAM" id="SSF52242">
    <property type="entry name" value="Cobalamin (vitamin B12)-binding domain"/>
    <property type="match status" value="1"/>
</dbReference>
<protein>
    <recommendedName>
        <fullName evidence="3">B12-binding domain-containing protein</fullName>
    </recommendedName>
</protein>
<organism evidence="1 2">
    <name type="scientific">Pseudomarimonas arenosa</name>
    <dbReference type="NCBI Taxonomy" id="2774145"/>
    <lineage>
        <taxon>Bacteria</taxon>
        <taxon>Pseudomonadati</taxon>
        <taxon>Pseudomonadota</taxon>
        <taxon>Gammaproteobacteria</taxon>
        <taxon>Lysobacterales</taxon>
        <taxon>Lysobacteraceae</taxon>
        <taxon>Pseudomarimonas</taxon>
    </lineage>
</organism>
<keyword evidence="2" id="KW-1185">Reference proteome</keyword>
<gene>
    <name evidence="1" type="ORF">IFO71_07770</name>
</gene>
<dbReference type="InterPro" id="IPR036724">
    <property type="entry name" value="Cobalamin-bd_sf"/>
</dbReference>
<dbReference type="Proteomes" id="UP000613768">
    <property type="component" value="Unassembled WGS sequence"/>
</dbReference>
<name>A0AAW3ZLU2_9GAMM</name>
<proteinExistence type="predicted"/>
<dbReference type="GO" id="GO:0046872">
    <property type="term" value="F:metal ion binding"/>
    <property type="evidence" value="ECO:0007669"/>
    <property type="project" value="InterPro"/>
</dbReference>
<dbReference type="Gene3D" id="3.40.50.280">
    <property type="entry name" value="Cobalamin-binding domain"/>
    <property type="match status" value="1"/>
</dbReference>